<proteinExistence type="predicted"/>
<name>A0ABW4TDK0_9ACTN</name>
<keyword evidence="3" id="KW-1185">Reference proteome</keyword>
<evidence type="ECO:0000313" key="2">
    <source>
        <dbReference type="EMBL" id="MFD1939102.1"/>
    </source>
</evidence>
<gene>
    <name evidence="2" type="ORF">ACFSKW_47340</name>
</gene>
<protein>
    <submittedName>
        <fullName evidence="2">Uncharacterized protein</fullName>
    </submittedName>
</protein>
<comment type="caution">
    <text evidence="2">The sequence shown here is derived from an EMBL/GenBank/DDBJ whole genome shotgun (WGS) entry which is preliminary data.</text>
</comment>
<reference evidence="3" key="1">
    <citation type="journal article" date="2019" name="Int. J. Syst. Evol. Microbiol.">
        <title>The Global Catalogue of Microorganisms (GCM) 10K type strain sequencing project: providing services to taxonomists for standard genome sequencing and annotation.</title>
        <authorList>
            <consortium name="The Broad Institute Genomics Platform"/>
            <consortium name="The Broad Institute Genome Sequencing Center for Infectious Disease"/>
            <person name="Wu L."/>
            <person name="Ma J."/>
        </authorList>
    </citation>
    <scope>NUCLEOTIDE SEQUENCE [LARGE SCALE GENOMIC DNA]</scope>
    <source>
        <strain evidence="3">ICMP 6774ER</strain>
    </source>
</reference>
<organism evidence="2 3">
    <name type="scientific">Nonomuraea mangrovi</name>
    <dbReference type="NCBI Taxonomy" id="2316207"/>
    <lineage>
        <taxon>Bacteria</taxon>
        <taxon>Bacillati</taxon>
        <taxon>Actinomycetota</taxon>
        <taxon>Actinomycetes</taxon>
        <taxon>Streptosporangiales</taxon>
        <taxon>Streptosporangiaceae</taxon>
        <taxon>Nonomuraea</taxon>
    </lineage>
</organism>
<evidence type="ECO:0000256" key="1">
    <source>
        <dbReference type="SAM" id="MobiDB-lite"/>
    </source>
</evidence>
<feature type="region of interest" description="Disordered" evidence="1">
    <location>
        <begin position="13"/>
        <end position="43"/>
    </location>
</feature>
<accession>A0ABW4TDK0</accession>
<dbReference type="Proteomes" id="UP001597368">
    <property type="component" value="Unassembled WGS sequence"/>
</dbReference>
<feature type="compositionally biased region" description="Low complexity" evidence="1">
    <location>
        <begin position="13"/>
        <end position="23"/>
    </location>
</feature>
<dbReference type="RefSeq" id="WP_379581187.1">
    <property type="nucleotide sequence ID" value="NZ_JBHUFV010000079.1"/>
</dbReference>
<dbReference type="EMBL" id="JBHUFV010000079">
    <property type="protein sequence ID" value="MFD1939102.1"/>
    <property type="molecule type" value="Genomic_DNA"/>
</dbReference>
<evidence type="ECO:0000313" key="3">
    <source>
        <dbReference type="Proteomes" id="UP001597368"/>
    </source>
</evidence>
<sequence>MIGIVTTPAAATTAQVAPTGAGQPNRTNAVAHEASAGSTRTSE</sequence>